<keyword evidence="8" id="KW-1185">Reference proteome</keyword>
<evidence type="ECO:0000256" key="5">
    <source>
        <dbReference type="RuleBase" id="RU003345"/>
    </source>
</evidence>
<proteinExistence type="inferred from homology"/>
<dbReference type="InterPro" id="IPR016162">
    <property type="entry name" value="Ald_DH_N"/>
</dbReference>
<protein>
    <submittedName>
        <fullName evidence="7">Aldehyde dehydrogenase family protein</fullName>
    </submittedName>
</protein>
<feature type="active site" evidence="4">
    <location>
        <position position="257"/>
    </location>
</feature>
<comment type="caution">
    <text evidence="7">The sequence shown here is derived from an EMBL/GenBank/DDBJ whole genome shotgun (WGS) entry which is preliminary data.</text>
</comment>
<dbReference type="PANTHER" id="PTHR42986:SF1">
    <property type="entry name" value="BENZALDEHYDE DEHYDROGENASE YFMT"/>
    <property type="match status" value="1"/>
</dbReference>
<evidence type="ECO:0000256" key="3">
    <source>
        <dbReference type="ARBA" id="ARBA00023027"/>
    </source>
</evidence>
<comment type="similarity">
    <text evidence="1 5">Belongs to the aldehyde dehydrogenase family.</text>
</comment>
<name>A0A6L7GTT8_9ACTN</name>
<dbReference type="FunFam" id="3.40.605.10:FF:000007">
    <property type="entry name" value="NAD/NADP-dependent betaine aldehyde dehydrogenase"/>
    <property type="match status" value="1"/>
</dbReference>
<dbReference type="Gene3D" id="3.40.309.10">
    <property type="entry name" value="Aldehyde Dehydrogenase, Chain A, domain 2"/>
    <property type="match status" value="1"/>
</dbReference>
<dbReference type="AlphaFoldDB" id="A0A6L7GTT8"/>
<dbReference type="RefSeq" id="WP_160903588.1">
    <property type="nucleotide sequence ID" value="NZ_CP102850.1"/>
</dbReference>
<evidence type="ECO:0000259" key="6">
    <source>
        <dbReference type="Pfam" id="PF00171"/>
    </source>
</evidence>
<reference evidence="7 8" key="1">
    <citation type="submission" date="2019-11" db="EMBL/GenBank/DDBJ databases">
        <title>Gordonia sp. nov., a novel actinobacterium isolated from mangrove soil in Hainan.</title>
        <authorList>
            <person name="Huang X."/>
            <person name="Xie Y."/>
            <person name="Chu X."/>
            <person name="Xiao K."/>
        </authorList>
    </citation>
    <scope>NUCLEOTIDE SEQUENCE [LARGE SCALE GENOMIC DNA]</scope>
    <source>
        <strain evidence="7 8">HNM0687</strain>
    </source>
</reference>
<dbReference type="InterPro" id="IPR016161">
    <property type="entry name" value="Ald_DH/histidinol_DH"/>
</dbReference>
<evidence type="ECO:0000313" key="8">
    <source>
        <dbReference type="Proteomes" id="UP000475545"/>
    </source>
</evidence>
<keyword evidence="2 5" id="KW-0560">Oxidoreductase</keyword>
<dbReference type="GO" id="GO:0016620">
    <property type="term" value="F:oxidoreductase activity, acting on the aldehyde or oxo group of donors, NAD or NADP as acceptor"/>
    <property type="evidence" value="ECO:0007669"/>
    <property type="project" value="InterPro"/>
</dbReference>
<organism evidence="7 8">
    <name type="scientific">Gordonia mangrovi</name>
    <dbReference type="NCBI Taxonomy" id="2665643"/>
    <lineage>
        <taxon>Bacteria</taxon>
        <taxon>Bacillati</taxon>
        <taxon>Actinomycetota</taxon>
        <taxon>Actinomycetes</taxon>
        <taxon>Mycobacteriales</taxon>
        <taxon>Gordoniaceae</taxon>
        <taxon>Gordonia</taxon>
    </lineage>
</organism>
<dbReference type="Gene3D" id="3.40.605.10">
    <property type="entry name" value="Aldehyde Dehydrogenase, Chain A, domain 1"/>
    <property type="match status" value="1"/>
</dbReference>
<evidence type="ECO:0000256" key="2">
    <source>
        <dbReference type="ARBA" id="ARBA00023002"/>
    </source>
</evidence>
<dbReference type="InterPro" id="IPR016163">
    <property type="entry name" value="Ald_DH_C"/>
</dbReference>
<dbReference type="Pfam" id="PF00171">
    <property type="entry name" value="Aldedh"/>
    <property type="match status" value="1"/>
</dbReference>
<dbReference type="PANTHER" id="PTHR42986">
    <property type="entry name" value="BENZALDEHYDE DEHYDROGENASE YFMT"/>
    <property type="match status" value="1"/>
</dbReference>
<keyword evidence="3" id="KW-0520">NAD</keyword>
<accession>A0A6L7GTT8</accession>
<dbReference type="SUPFAM" id="SSF53720">
    <property type="entry name" value="ALDH-like"/>
    <property type="match status" value="1"/>
</dbReference>
<dbReference type="InterPro" id="IPR029510">
    <property type="entry name" value="Ald_DH_CS_GLU"/>
</dbReference>
<gene>
    <name evidence="7" type="ORF">GIY30_18990</name>
</gene>
<sequence>MENNTLAPESIWDRKIYSGTWVAPAEGGELHVIEKASGETLGVIGQASAADVSRATRMAKDAQREWARVPGPERGDVLRKFAALLPDHADEIAALTVRETGSIGAKGQWEVVMSVREAIEAANIGSEPVGYMTATSDRDRRSFAKRVPVGTVGIITPWNSPFLLALRQIAPALAAGNAVIVKPDPQTPICGGAVLAQLFEAAGLPEGLLHILPGGVETGEAVVADPLVDLVTFTGGIRGGRQVGAKAGELLKKVVLELGGNNPYVVLPGVDIEAAASAGAWGSFFHQGQICLSTGRHIVHEDIADDYVAALTKHAEALAVGDPRGDVHLGPIVNERQAANVDRIVAQTVNAGATLVTGGRREGLLYTPTVLTGVKAGMPCFDEEIFGPVAPITTFASDDEAVALANDTAYGLSAGVVGPDLARAQRIAEQLHAGIVHVNDQPVLHEVYGPIGGVGISGNGSAWSTLTNTGVFTEWKWMTVQDEIPAYPF</sequence>
<dbReference type="EMBL" id="WMBR01000005">
    <property type="protein sequence ID" value="MXP23429.1"/>
    <property type="molecule type" value="Genomic_DNA"/>
</dbReference>
<feature type="domain" description="Aldehyde dehydrogenase" evidence="6">
    <location>
        <begin position="21"/>
        <end position="476"/>
    </location>
</feature>
<evidence type="ECO:0000256" key="1">
    <source>
        <dbReference type="ARBA" id="ARBA00009986"/>
    </source>
</evidence>
<evidence type="ECO:0000313" key="7">
    <source>
        <dbReference type="EMBL" id="MXP23429.1"/>
    </source>
</evidence>
<dbReference type="PROSITE" id="PS00687">
    <property type="entry name" value="ALDEHYDE_DEHYDR_GLU"/>
    <property type="match status" value="1"/>
</dbReference>
<dbReference type="Proteomes" id="UP000475545">
    <property type="component" value="Unassembled WGS sequence"/>
</dbReference>
<dbReference type="InterPro" id="IPR015590">
    <property type="entry name" value="Aldehyde_DH_dom"/>
</dbReference>
<evidence type="ECO:0000256" key="4">
    <source>
        <dbReference type="PROSITE-ProRule" id="PRU10007"/>
    </source>
</evidence>